<dbReference type="CDD" id="cd06171">
    <property type="entry name" value="Sigma70_r4"/>
    <property type="match status" value="1"/>
</dbReference>
<sequence>MTSGPSGALLMKQLRALCDGGVVGGLADGALLDRFLARRNTSAEAAFGALVERHGAMVFRVCRAILRDSHDAEDASQAVFLVLARRAEAIRNRDSVASWLFGVACRVAARAKVDAARRRERERRGAELAAQTVSENRGQSEACNRLYEELERLPEAYRAVIVLCDLEGLTHEQAAHQLRGSVRTVQRRLEQGRQRLRRRLSPQITSLASGLPIAPEAISAACVETTARAAVRFVTNPGTLAAGSVPASVVTLAEGVLKTMALNTLKLTAIACFSAGIVAGGLVTQVRSAAGPPPAASPLRAEIDLGPRVVAALAPAEKEKEKAKETVRELTHDDGKPAGKKSIAGSGHAVRFEAPGDGWLLTSIRLHGSRYGYPKPPNEDFTVYLCDENFQQIAAFPFPYSTFKRGPEDWVRMALKPTKVPAKFIVCVGFDPAATKGVYVSHDGQKKKDGDNSSSFTGLPGDTSQPFTQGNWLIRVRLEPPKKADAAG</sequence>
<dbReference type="InterPro" id="IPR013249">
    <property type="entry name" value="RNA_pol_sigma70_r4_t2"/>
</dbReference>
<dbReference type="STRING" id="886293.Sinac_0056"/>
<dbReference type="GO" id="GO:0006352">
    <property type="term" value="P:DNA-templated transcription initiation"/>
    <property type="evidence" value="ECO:0007669"/>
    <property type="project" value="InterPro"/>
</dbReference>
<dbReference type="Pfam" id="PF08281">
    <property type="entry name" value="Sigma70_r4_2"/>
    <property type="match status" value="1"/>
</dbReference>
<evidence type="ECO:0000256" key="1">
    <source>
        <dbReference type="ARBA" id="ARBA00010641"/>
    </source>
</evidence>
<evidence type="ECO:0000256" key="3">
    <source>
        <dbReference type="ARBA" id="ARBA00023082"/>
    </source>
</evidence>
<dbReference type="InterPro" id="IPR013324">
    <property type="entry name" value="RNA_pol_sigma_r3/r4-like"/>
</dbReference>
<dbReference type="NCBIfam" id="TIGR02937">
    <property type="entry name" value="sigma70-ECF"/>
    <property type="match status" value="1"/>
</dbReference>
<evidence type="ECO:0000313" key="9">
    <source>
        <dbReference type="Proteomes" id="UP000010798"/>
    </source>
</evidence>
<keyword evidence="4" id="KW-0804">Transcription</keyword>
<accession>L0D6Q9</accession>
<dbReference type="InterPro" id="IPR013325">
    <property type="entry name" value="RNA_pol_sigma_r2"/>
</dbReference>
<keyword evidence="2" id="KW-0805">Transcription regulation</keyword>
<dbReference type="HOGENOM" id="CLU_558837_0_0_0"/>
<evidence type="ECO:0000256" key="5">
    <source>
        <dbReference type="SAM" id="MobiDB-lite"/>
    </source>
</evidence>
<dbReference type="eggNOG" id="COG1595">
    <property type="taxonomic scope" value="Bacteria"/>
</dbReference>
<feature type="domain" description="RNA polymerase sigma factor 70 region 4 type 2" evidence="7">
    <location>
        <begin position="145"/>
        <end position="196"/>
    </location>
</feature>
<protein>
    <submittedName>
        <fullName evidence="8">RNA polymerase sigma factor, sigma-70 family</fullName>
    </submittedName>
</protein>
<reference evidence="8 9" key="1">
    <citation type="submission" date="2012-02" db="EMBL/GenBank/DDBJ databases">
        <title>Complete sequence of chromosome of Singulisphaera acidiphila DSM 18658.</title>
        <authorList>
            <consortium name="US DOE Joint Genome Institute (JGI-PGF)"/>
            <person name="Lucas S."/>
            <person name="Copeland A."/>
            <person name="Lapidus A."/>
            <person name="Glavina del Rio T."/>
            <person name="Dalin E."/>
            <person name="Tice H."/>
            <person name="Bruce D."/>
            <person name="Goodwin L."/>
            <person name="Pitluck S."/>
            <person name="Peters L."/>
            <person name="Ovchinnikova G."/>
            <person name="Chertkov O."/>
            <person name="Kyrpides N."/>
            <person name="Mavromatis K."/>
            <person name="Ivanova N."/>
            <person name="Brettin T."/>
            <person name="Detter J.C."/>
            <person name="Han C."/>
            <person name="Larimer F."/>
            <person name="Land M."/>
            <person name="Hauser L."/>
            <person name="Markowitz V."/>
            <person name="Cheng J.-F."/>
            <person name="Hugenholtz P."/>
            <person name="Woyke T."/>
            <person name="Wu D."/>
            <person name="Tindall B."/>
            <person name="Pomrenke H."/>
            <person name="Brambilla E."/>
            <person name="Klenk H.-P."/>
            <person name="Eisen J.A."/>
        </authorList>
    </citation>
    <scope>NUCLEOTIDE SEQUENCE [LARGE SCALE GENOMIC DNA]</scope>
    <source>
        <strain evidence="9">ATCC BAA-1392 / DSM 18658 / VKM B-2454 / MOB10</strain>
    </source>
</reference>
<dbReference type="InterPro" id="IPR007627">
    <property type="entry name" value="RNA_pol_sigma70_r2"/>
</dbReference>
<evidence type="ECO:0000313" key="8">
    <source>
        <dbReference type="EMBL" id="AGA24518.1"/>
    </source>
</evidence>
<dbReference type="PANTHER" id="PTHR43133:SF51">
    <property type="entry name" value="RNA POLYMERASE SIGMA FACTOR"/>
    <property type="match status" value="1"/>
</dbReference>
<dbReference type="KEGG" id="saci:Sinac_0056"/>
<evidence type="ECO:0000259" key="6">
    <source>
        <dbReference type="Pfam" id="PF04542"/>
    </source>
</evidence>
<dbReference type="Proteomes" id="UP000010798">
    <property type="component" value="Chromosome"/>
</dbReference>
<dbReference type="EMBL" id="CP003364">
    <property type="protein sequence ID" value="AGA24518.1"/>
    <property type="molecule type" value="Genomic_DNA"/>
</dbReference>
<feature type="domain" description="RNA polymerase sigma-70 region 2" evidence="6">
    <location>
        <begin position="50"/>
        <end position="117"/>
    </location>
</feature>
<keyword evidence="3" id="KW-0731">Sigma factor</keyword>
<feature type="region of interest" description="Disordered" evidence="5">
    <location>
        <begin position="442"/>
        <end position="471"/>
    </location>
</feature>
<dbReference type="GO" id="GO:0003677">
    <property type="term" value="F:DNA binding"/>
    <property type="evidence" value="ECO:0007669"/>
    <property type="project" value="InterPro"/>
</dbReference>
<name>L0D6Q9_SINAD</name>
<dbReference type="PANTHER" id="PTHR43133">
    <property type="entry name" value="RNA POLYMERASE ECF-TYPE SIGMA FACTO"/>
    <property type="match status" value="1"/>
</dbReference>
<proteinExistence type="inferred from homology"/>
<gene>
    <name evidence="8" type="ordered locus">Sinac_0056</name>
</gene>
<dbReference type="Pfam" id="PF04542">
    <property type="entry name" value="Sigma70_r2"/>
    <property type="match status" value="1"/>
</dbReference>
<dbReference type="InterPro" id="IPR039425">
    <property type="entry name" value="RNA_pol_sigma-70-like"/>
</dbReference>
<dbReference type="AlphaFoldDB" id="L0D6Q9"/>
<organism evidence="8 9">
    <name type="scientific">Singulisphaera acidiphila (strain ATCC BAA-1392 / DSM 18658 / VKM B-2454 / MOB10)</name>
    <dbReference type="NCBI Taxonomy" id="886293"/>
    <lineage>
        <taxon>Bacteria</taxon>
        <taxon>Pseudomonadati</taxon>
        <taxon>Planctomycetota</taxon>
        <taxon>Planctomycetia</taxon>
        <taxon>Isosphaerales</taxon>
        <taxon>Isosphaeraceae</taxon>
        <taxon>Singulisphaera</taxon>
    </lineage>
</organism>
<dbReference type="GO" id="GO:0016987">
    <property type="term" value="F:sigma factor activity"/>
    <property type="evidence" value="ECO:0007669"/>
    <property type="project" value="UniProtKB-KW"/>
</dbReference>
<dbReference type="SUPFAM" id="SSF88946">
    <property type="entry name" value="Sigma2 domain of RNA polymerase sigma factors"/>
    <property type="match status" value="1"/>
</dbReference>
<dbReference type="Gene3D" id="1.10.10.10">
    <property type="entry name" value="Winged helix-like DNA-binding domain superfamily/Winged helix DNA-binding domain"/>
    <property type="match status" value="1"/>
</dbReference>
<dbReference type="Gene3D" id="1.10.1740.10">
    <property type="match status" value="1"/>
</dbReference>
<evidence type="ECO:0000256" key="4">
    <source>
        <dbReference type="ARBA" id="ARBA00023163"/>
    </source>
</evidence>
<feature type="compositionally biased region" description="Polar residues" evidence="5">
    <location>
        <begin position="452"/>
        <end position="471"/>
    </location>
</feature>
<dbReference type="SUPFAM" id="SSF88659">
    <property type="entry name" value="Sigma3 and sigma4 domains of RNA polymerase sigma factors"/>
    <property type="match status" value="1"/>
</dbReference>
<dbReference type="InterPro" id="IPR036388">
    <property type="entry name" value="WH-like_DNA-bd_sf"/>
</dbReference>
<keyword evidence="9" id="KW-1185">Reference proteome</keyword>
<evidence type="ECO:0000256" key="2">
    <source>
        <dbReference type="ARBA" id="ARBA00023015"/>
    </source>
</evidence>
<dbReference type="RefSeq" id="WP_015243703.1">
    <property type="nucleotide sequence ID" value="NC_019892.1"/>
</dbReference>
<dbReference type="InterPro" id="IPR014284">
    <property type="entry name" value="RNA_pol_sigma-70_dom"/>
</dbReference>
<comment type="similarity">
    <text evidence="1">Belongs to the sigma-70 factor family. ECF subfamily.</text>
</comment>
<evidence type="ECO:0000259" key="7">
    <source>
        <dbReference type="Pfam" id="PF08281"/>
    </source>
</evidence>